<dbReference type="Proteomes" id="UP000653275">
    <property type="component" value="Unassembled WGS sequence"/>
</dbReference>
<dbReference type="EMBL" id="JAENMS010000016">
    <property type="protein sequence ID" value="MBL5936870.1"/>
    <property type="molecule type" value="Genomic_DNA"/>
</dbReference>
<proteinExistence type="predicted"/>
<dbReference type="RefSeq" id="WP_202666442.1">
    <property type="nucleotide sequence ID" value="NZ_JAENMR010000017.1"/>
</dbReference>
<evidence type="ECO:0000256" key="1">
    <source>
        <dbReference type="SAM" id="SignalP"/>
    </source>
</evidence>
<evidence type="ECO:0000313" key="3">
    <source>
        <dbReference type="Proteomes" id="UP000653275"/>
    </source>
</evidence>
<name>A0AAP2F3N7_LELAM</name>
<organism evidence="2 3">
    <name type="scientific">Lelliottia amnigena</name>
    <name type="common">Enterobacter amnigenus</name>
    <dbReference type="NCBI Taxonomy" id="61646"/>
    <lineage>
        <taxon>Bacteria</taxon>
        <taxon>Pseudomonadati</taxon>
        <taxon>Pseudomonadota</taxon>
        <taxon>Gammaproteobacteria</taxon>
        <taxon>Enterobacterales</taxon>
        <taxon>Enterobacteriaceae</taxon>
        <taxon>Lelliottia</taxon>
    </lineage>
</organism>
<sequence>MKRETAILLMALSLATPGVVNAAAVAAIITTANSALVDGEVDDSAQLEAVEREAMVQPDAWKAYQQVLNAVPKNASTGLKNRYRSLAVSLALKAAMACSPEALKLLERNDVIEFRVLRLPFSSSCRTAK</sequence>
<dbReference type="AlphaFoldDB" id="A0AAP2F3N7"/>
<keyword evidence="1" id="KW-0732">Signal</keyword>
<reference evidence="2" key="1">
    <citation type="submission" date="2020-12" db="EMBL/GenBank/DDBJ databases">
        <title>Draft genome sequence of Enterobacter spp., Lelliottia spp. and Serratia spp. isolated from drinking water reservoirs and lakes.</title>
        <authorList>
            <person name="Reitter C."/>
            <person name="Neuhaus K."/>
            <person name="Huegler M."/>
        </authorList>
    </citation>
    <scope>NUCLEOTIDE SEQUENCE</scope>
    <source>
        <strain evidence="2">TZW15</strain>
    </source>
</reference>
<accession>A0AAP2F3N7</accession>
<comment type="caution">
    <text evidence="2">The sequence shown here is derived from an EMBL/GenBank/DDBJ whole genome shotgun (WGS) entry which is preliminary data.</text>
</comment>
<gene>
    <name evidence="2" type="ORF">I7V27_20780</name>
</gene>
<protein>
    <submittedName>
        <fullName evidence="2">Uncharacterized protein</fullName>
    </submittedName>
</protein>
<evidence type="ECO:0000313" key="2">
    <source>
        <dbReference type="EMBL" id="MBL5936870.1"/>
    </source>
</evidence>
<feature type="chain" id="PRO_5042943526" evidence="1">
    <location>
        <begin position="23"/>
        <end position="129"/>
    </location>
</feature>
<feature type="signal peptide" evidence="1">
    <location>
        <begin position="1"/>
        <end position="22"/>
    </location>
</feature>